<keyword evidence="3" id="KW-1185">Reference proteome</keyword>
<feature type="compositionally biased region" description="Polar residues" evidence="1">
    <location>
        <begin position="9"/>
        <end position="21"/>
    </location>
</feature>
<name>W9RQR5_9ROSA</name>
<dbReference type="Proteomes" id="UP000030645">
    <property type="component" value="Unassembled WGS sequence"/>
</dbReference>
<proteinExistence type="predicted"/>
<sequence>MRSNYEIANQNRLRAVGSSQGPNAARTTNPAARRRAVKQTCQLSIRELSTNISSPAIIFGIKLRNHVQKSKEKKNAIVIIFFSHSETTEDSTVNVS</sequence>
<organism evidence="2 3">
    <name type="scientific">Morus notabilis</name>
    <dbReference type="NCBI Taxonomy" id="981085"/>
    <lineage>
        <taxon>Eukaryota</taxon>
        <taxon>Viridiplantae</taxon>
        <taxon>Streptophyta</taxon>
        <taxon>Embryophyta</taxon>
        <taxon>Tracheophyta</taxon>
        <taxon>Spermatophyta</taxon>
        <taxon>Magnoliopsida</taxon>
        <taxon>eudicotyledons</taxon>
        <taxon>Gunneridae</taxon>
        <taxon>Pentapetalae</taxon>
        <taxon>rosids</taxon>
        <taxon>fabids</taxon>
        <taxon>Rosales</taxon>
        <taxon>Moraceae</taxon>
        <taxon>Moreae</taxon>
        <taxon>Morus</taxon>
    </lineage>
</organism>
<dbReference type="AlphaFoldDB" id="W9RQR5"/>
<protein>
    <submittedName>
        <fullName evidence="2">Uncharacterized protein</fullName>
    </submittedName>
</protein>
<feature type="region of interest" description="Disordered" evidence="1">
    <location>
        <begin position="9"/>
        <end position="35"/>
    </location>
</feature>
<evidence type="ECO:0000313" key="3">
    <source>
        <dbReference type="Proteomes" id="UP000030645"/>
    </source>
</evidence>
<accession>W9RQR5</accession>
<reference evidence="3" key="1">
    <citation type="submission" date="2013-01" db="EMBL/GenBank/DDBJ databases">
        <title>Draft Genome Sequence of a Mulberry Tree, Morus notabilis C.K. Schneid.</title>
        <authorList>
            <person name="He N."/>
            <person name="Zhao S."/>
        </authorList>
    </citation>
    <scope>NUCLEOTIDE SEQUENCE</scope>
</reference>
<gene>
    <name evidence="2" type="ORF">L484_020394</name>
</gene>
<dbReference type="EMBL" id="KE344952">
    <property type="protein sequence ID" value="EXB88326.1"/>
    <property type="molecule type" value="Genomic_DNA"/>
</dbReference>
<evidence type="ECO:0000256" key="1">
    <source>
        <dbReference type="SAM" id="MobiDB-lite"/>
    </source>
</evidence>
<evidence type="ECO:0000313" key="2">
    <source>
        <dbReference type="EMBL" id="EXB88326.1"/>
    </source>
</evidence>
<feature type="compositionally biased region" description="Low complexity" evidence="1">
    <location>
        <begin position="22"/>
        <end position="31"/>
    </location>
</feature>